<proteinExistence type="predicted"/>
<organism evidence="2 3">
    <name type="scientific">Cuscuta europaea</name>
    <name type="common">European dodder</name>
    <dbReference type="NCBI Taxonomy" id="41803"/>
    <lineage>
        <taxon>Eukaryota</taxon>
        <taxon>Viridiplantae</taxon>
        <taxon>Streptophyta</taxon>
        <taxon>Embryophyta</taxon>
        <taxon>Tracheophyta</taxon>
        <taxon>Spermatophyta</taxon>
        <taxon>Magnoliopsida</taxon>
        <taxon>eudicotyledons</taxon>
        <taxon>Gunneridae</taxon>
        <taxon>Pentapetalae</taxon>
        <taxon>asterids</taxon>
        <taxon>lamiids</taxon>
        <taxon>Solanales</taxon>
        <taxon>Convolvulaceae</taxon>
        <taxon>Cuscuteae</taxon>
        <taxon>Cuscuta</taxon>
        <taxon>Cuscuta subgen. Cuscuta</taxon>
    </lineage>
</organism>
<accession>A0A9P0ZQD1</accession>
<evidence type="ECO:0000313" key="2">
    <source>
        <dbReference type="EMBL" id="CAH9108373.1"/>
    </source>
</evidence>
<keyword evidence="1" id="KW-0732">Signal</keyword>
<feature type="chain" id="PRO_5040461532" evidence="1">
    <location>
        <begin position="25"/>
        <end position="90"/>
    </location>
</feature>
<reference evidence="2" key="1">
    <citation type="submission" date="2022-07" db="EMBL/GenBank/DDBJ databases">
        <authorList>
            <person name="Macas J."/>
            <person name="Novak P."/>
            <person name="Neumann P."/>
        </authorList>
    </citation>
    <scope>NUCLEOTIDE SEQUENCE</scope>
</reference>
<evidence type="ECO:0000313" key="3">
    <source>
        <dbReference type="Proteomes" id="UP001152484"/>
    </source>
</evidence>
<dbReference type="AlphaFoldDB" id="A0A9P0ZQD1"/>
<evidence type="ECO:0000256" key="1">
    <source>
        <dbReference type="SAM" id="SignalP"/>
    </source>
</evidence>
<protein>
    <submittedName>
        <fullName evidence="2">Uncharacterized protein</fullName>
    </submittedName>
</protein>
<keyword evidence="3" id="KW-1185">Reference proteome</keyword>
<dbReference type="OrthoDB" id="1411808at2759"/>
<gene>
    <name evidence="2" type="ORF">CEURO_LOCUS18085</name>
</gene>
<name>A0A9P0ZQD1_CUSEU</name>
<feature type="signal peptide" evidence="1">
    <location>
        <begin position="1"/>
        <end position="24"/>
    </location>
</feature>
<dbReference type="Proteomes" id="UP001152484">
    <property type="component" value="Unassembled WGS sequence"/>
</dbReference>
<sequence>MKSYTVTTILSLAILLSLLTPSLGDDIMFCPGTFTVDDVCSNISCGYLALFHWPASEMPQKCVCSALGANQSICTCQIGMTSSFAQELLP</sequence>
<dbReference type="EMBL" id="CAMAPE010000051">
    <property type="protein sequence ID" value="CAH9108373.1"/>
    <property type="molecule type" value="Genomic_DNA"/>
</dbReference>
<comment type="caution">
    <text evidence="2">The sequence shown here is derived from an EMBL/GenBank/DDBJ whole genome shotgun (WGS) entry which is preliminary data.</text>
</comment>